<evidence type="ECO:0000256" key="5">
    <source>
        <dbReference type="SAM" id="SignalP"/>
    </source>
</evidence>
<evidence type="ECO:0000313" key="6">
    <source>
        <dbReference type="EMBL" id="AXE16879.1"/>
    </source>
</evidence>
<dbReference type="SMART" id="SM00028">
    <property type="entry name" value="TPR"/>
    <property type="match status" value="3"/>
</dbReference>
<feature type="repeat" description="TPR" evidence="3">
    <location>
        <begin position="115"/>
        <end position="148"/>
    </location>
</feature>
<dbReference type="PANTHER" id="PTHR44858">
    <property type="entry name" value="TETRATRICOPEPTIDE REPEAT PROTEIN 6"/>
    <property type="match status" value="1"/>
</dbReference>
<keyword evidence="5" id="KW-0732">Signal</keyword>
<evidence type="ECO:0000256" key="3">
    <source>
        <dbReference type="PROSITE-ProRule" id="PRU00339"/>
    </source>
</evidence>
<dbReference type="EMBL" id="CP030850">
    <property type="protein sequence ID" value="AXE16879.1"/>
    <property type="molecule type" value="Genomic_DNA"/>
</dbReference>
<protein>
    <submittedName>
        <fullName evidence="6">Uncharacterized protein</fullName>
    </submittedName>
</protein>
<name>A0A344TE08_9BACT</name>
<proteinExistence type="predicted"/>
<evidence type="ECO:0000256" key="4">
    <source>
        <dbReference type="SAM" id="Coils"/>
    </source>
</evidence>
<dbReference type="KEGG" id="run:DR864_03585"/>
<evidence type="ECO:0000256" key="2">
    <source>
        <dbReference type="ARBA" id="ARBA00022803"/>
    </source>
</evidence>
<evidence type="ECO:0000256" key="1">
    <source>
        <dbReference type="ARBA" id="ARBA00022737"/>
    </source>
</evidence>
<dbReference type="Pfam" id="PF13431">
    <property type="entry name" value="TPR_17"/>
    <property type="match status" value="1"/>
</dbReference>
<dbReference type="InterPro" id="IPR050498">
    <property type="entry name" value="Ycf3"/>
</dbReference>
<keyword evidence="1" id="KW-0677">Repeat</keyword>
<dbReference type="Gene3D" id="1.25.40.10">
    <property type="entry name" value="Tetratricopeptide repeat domain"/>
    <property type="match status" value="2"/>
</dbReference>
<dbReference type="PROSITE" id="PS50005">
    <property type="entry name" value="TPR"/>
    <property type="match status" value="1"/>
</dbReference>
<feature type="coiled-coil region" evidence="4">
    <location>
        <begin position="320"/>
        <end position="351"/>
    </location>
</feature>
<keyword evidence="7" id="KW-1185">Reference proteome</keyword>
<dbReference type="AlphaFoldDB" id="A0A344TE08"/>
<dbReference type="SUPFAM" id="SSF48452">
    <property type="entry name" value="TPR-like"/>
    <property type="match status" value="2"/>
</dbReference>
<gene>
    <name evidence="6" type="ORF">DR864_03585</name>
</gene>
<feature type="signal peptide" evidence="5">
    <location>
        <begin position="1"/>
        <end position="19"/>
    </location>
</feature>
<sequence length="479" mass="53297">MKKLIVTSAFSFFAISAFSQVDKLVLEQKKKEKEKSDKAITDPKAGAKSSTWLDRGKLYDEIARLYTEMDSSAALVAYESFKKAVEVDAAKPGKVTKEAQKFLTGGTDESGVNLGTALVKQGAEKFQTKKYDDAIKFFNIAQEVNPKDTLAPLYGAYSAMQSQKNDIAATMMEQYIEKGGKDAGNFALLAQLYRIEKKNDKALAILDKGMEILPASKTSFKAERVNVLLDTQRLEEAKVGLNELIDLDPKNAQYALNLGILNDNEVQQITGEIRKLAETSKKTGGVDRKIKEAEETDKVFADEVKRISGLIAKQPKNADLKRQKAEVEAKQKENKVALEEAKAELVKTKEEIAKLGDPTAKIAELNAKLTKAREGAKSAYDRALKADPNNYDALFNMGVFYFNEAVEMKREVDAMDMKDYNVKGKDVEPKVCGKFKQSLPYFTKAKAIKEEEAVVETLKQLDVILKEFEGKKIVCEETK</sequence>
<dbReference type="InterPro" id="IPR011990">
    <property type="entry name" value="TPR-like_helical_dom_sf"/>
</dbReference>
<feature type="chain" id="PRO_5016657848" evidence="5">
    <location>
        <begin position="20"/>
        <end position="479"/>
    </location>
</feature>
<dbReference type="PANTHER" id="PTHR44858:SF1">
    <property type="entry name" value="UDP-N-ACETYLGLUCOSAMINE--PEPTIDE N-ACETYLGLUCOSAMINYLTRANSFERASE SPINDLY-RELATED"/>
    <property type="match status" value="1"/>
</dbReference>
<dbReference type="OrthoDB" id="739506at2"/>
<evidence type="ECO:0000313" key="7">
    <source>
        <dbReference type="Proteomes" id="UP000251993"/>
    </source>
</evidence>
<keyword evidence="4" id="KW-0175">Coiled coil</keyword>
<organism evidence="6 7">
    <name type="scientific">Runella rosea</name>
    <dbReference type="NCBI Taxonomy" id="2259595"/>
    <lineage>
        <taxon>Bacteria</taxon>
        <taxon>Pseudomonadati</taxon>
        <taxon>Bacteroidota</taxon>
        <taxon>Cytophagia</taxon>
        <taxon>Cytophagales</taxon>
        <taxon>Spirosomataceae</taxon>
        <taxon>Runella</taxon>
    </lineage>
</organism>
<keyword evidence="2 3" id="KW-0802">TPR repeat</keyword>
<reference evidence="6 7" key="1">
    <citation type="submission" date="2018-07" db="EMBL/GenBank/DDBJ databases">
        <title>Genome sequencing of Runella.</title>
        <authorList>
            <person name="Baek M.-G."/>
            <person name="Yi H."/>
        </authorList>
    </citation>
    <scope>NUCLEOTIDE SEQUENCE [LARGE SCALE GENOMIC DNA]</scope>
    <source>
        <strain evidence="6 7">HYN0085</strain>
    </source>
</reference>
<dbReference type="RefSeq" id="WP_114065666.1">
    <property type="nucleotide sequence ID" value="NZ_CP030850.1"/>
</dbReference>
<dbReference type="InterPro" id="IPR019734">
    <property type="entry name" value="TPR_rpt"/>
</dbReference>
<accession>A0A344TE08</accession>
<dbReference type="Proteomes" id="UP000251993">
    <property type="component" value="Chromosome"/>
</dbReference>